<keyword evidence="1" id="KW-0472">Membrane</keyword>
<evidence type="ECO:0000313" key="3">
    <source>
        <dbReference type="Proteomes" id="UP000051315"/>
    </source>
</evidence>
<dbReference type="AlphaFoldDB" id="A0A0R1W0Y2"/>
<keyword evidence="1" id="KW-1133">Transmembrane helix</keyword>
<dbReference type="PATRIC" id="fig|1423735.3.peg.1085"/>
<organism evidence="2 3">
    <name type="scientific">Lapidilactobacillus concavus DSM 17758</name>
    <dbReference type="NCBI Taxonomy" id="1423735"/>
    <lineage>
        <taxon>Bacteria</taxon>
        <taxon>Bacillati</taxon>
        <taxon>Bacillota</taxon>
        <taxon>Bacilli</taxon>
        <taxon>Lactobacillales</taxon>
        <taxon>Lactobacillaceae</taxon>
        <taxon>Lapidilactobacillus</taxon>
    </lineage>
</organism>
<keyword evidence="1" id="KW-0812">Transmembrane</keyword>
<proteinExistence type="predicted"/>
<feature type="transmembrane region" description="Helical" evidence="1">
    <location>
        <begin position="190"/>
        <end position="211"/>
    </location>
</feature>
<evidence type="ECO:0000313" key="2">
    <source>
        <dbReference type="EMBL" id="KRM11277.1"/>
    </source>
</evidence>
<feature type="transmembrane region" description="Helical" evidence="1">
    <location>
        <begin position="54"/>
        <end position="73"/>
    </location>
</feature>
<protein>
    <submittedName>
        <fullName evidence="2">Uncharacterized protein</fullName>
    </submittedName>
</protein>
<reference evidence="2 3" key="1">
    <citation type="journal article" date="2015" name="Genome Announc.">
        <title>Expanding the biotechnology potential of lactobacilli through comparative genomics of 213 strains and associated genera.</title>
        <authorList>
            <person name="Sun Z."/>
            <person name="Harris H.M."/>
            <person name="McCann A."/>
            <person name="Guo C."/>
            <person name="Argimon S."/>
            <person name="Zhang W."/>
            <person name="Yang X."/>
            <person name="Jeffery I.B."/>
            <person name="Cooney J.C."/>
            <person name="Kagawa T.F."/>
            <person name="Liu W."/>
            <person name="Song Y."/>
            <person name="Salvetti E."/>
            <person name="Wrobel A."/>
            <person name="Rasinkangas P."/>
            <person name="Parkhill J."/>
            <person name="Rea M.C."/>
            <person name="O'Sullivan O."/>
            <person name="Ritari J."/>
            <person name="Douillard F.P."/>
            <person name="Paul Ross R."/>
            <person name="Yang R."/>
            <person name="Briner A.E."/>
            <person name="Felis G.E."/>
            <person name="de Vos W.M."/>
            <person name="Barrangou R."/>
            <person name="Klaenhammer T.R."/>
            <person name="Caufield P.W."/>
            <person name="Cui Y."/>
            <person name="Zhang H."/>
            <person name="O'Toole P.W."/>
        </authorList>
    </citation>
    <scope>NUCLEOTIDE SEQUENCE [LARGE SCALE GENOMIC DNA]</scope>
    <source>
        <strain evidence="2 3">DSM 17758</strain>
    </source>
</reference>
<feature type="transmembrane region" description="Helical" evidence="1">
    <location>
        <begin position="231"/>
        <end position="255"/>
    </location>
</feature>
<name>A0A0R1W0Y2_9LACO</name>
<feature type="transmembrane region" description="Helical" evidence="1">
    <location>
        <begin position="161"/>
        <end position="183"/>
    </location>
</feature>
<dbReference type="Proteomes" id="UP000051315">
    <property type="component" value="Unassembled WGS sequence"/>
</dbReference>
<accession>A0A0R1W0Y2</accession>
<feature type="transmembrane region" description="Helical" evidence="1">
    <location>
        <begin position="324"/>
        <end position="342"/>
    </location>
</feature>
<feature type="transmembrane region" description="Helical" evidence="1">
    <location>
        <begin position="267"/>
        <end position="286"/>
    </location>
</feature>
<dbReference type="EMBL" id="AZFX01000029">
    <property type="protein sequence ID" value="KRM11277.1"/>
    <property type="molecule type" value="Genomic_DNA"/>
</dbReference>
<feature type="transmembrane region" description="Helical" evidence="1">
    <location>
        <begin position="85"/>
        <end position="108"/>
    </location>
</feature>
<dbReference type="RefSeq" id="WP_057823742.1">
    <property type="nucleotide sequence ID" value="NZ_AZFX01000029.1"/>
</dbReference>
<gene>
    <name evidence="2" type="ORF">FC15_GL001043</name>
</gene>
<feature type="transmembrane region" description="Helical" evidence="1">
    <location>
        <begin position="129"/>
        <end position="149"/>
    </location>
</feature>
<sequence>MKQRARYQLELPEKVVDSLNLSAETAVELTVKGDSATIRAVDPDKNKLQRQLELWAGIPAVIATIIFWLVASIRNVKQVPISGEYSIASWLIIANVFVGTIVFTTFFIKSRRADSTAASNRIYWRNFPVIVMAFLLILGLTLLGISWLMGQVFVGVSFDLMTSSGIFLIFAFMINYVMALAAINLDSSMLTTLFTVTIVSGVAISMADNGTNRWWQYNLSFLGTHLAKNGWQFNFTLVFSALIMVALIDYLFVSLQESVPRSWKINLLRGLLTATALDLGAVGVFPNDANFHVLHDRLAFLLVYLMLALIIGIRWLLPAVSKEFLLTSYVLGVFLLICEIAFQLVGYLSLTAFEIISFVVAFGWVILLFQKIRNLTDGVKFVVEVPIKVKKEAAK</sequence>
<dbReference type="STRING" id="1423735.FC15_GL001043"/>
<dbReference type="OrthoDB" id="2329326at2"/>
<evidence type="ECO:0000256" key="1">
    <source>
        <dbReference type="SAM" id="Phobius"/>
    </source>
</evidence>
<feature type="transmembrane region" description="Helical" evidence="1">
    <location>
        <begin position="348"/>
        <end position="369"/>
    </location>
</feature>
<feature type="transmembrane region" description="Helical" evidence="1">
    <location>
        <begin position="298"/>
        <end position="317"/>
    </location>
</feature>
<keyword evidence="3" id="KW-1185">Reference proteome</keyword>
<comment type="caution">
    <text evidence="2">The sequence shown here is derived from an EMBL/GenBank/DDBJ whole genome shotgun (WGS) entry which is preliminary data.</text>
</comment>